<dbReference type="PANTHER" id="PTHR20275:SF0">
    <property type="entry name" value="NAD KINASE"/>
    <property type="match status" value="1"/>
</dbReference>
<comment type="similarity">
    <text evidence="6">Belongs to the NAD kinase family.</text>
</comment>
<feature type="active site" description="Proton acceptor" evidence="6">
    <location>
        <position position="68"/>
    </location>
</feature>
<dbReference type="PANTHER" id="PTHR20275">
    <property type="entry name" value="NAD KINASE"/>
    <property type="match status" value="1"/>
</dbReference>
<dbReference type="GO" id="GO:0003951">
    <property type="term" value="F:NAD+ kinase activity"/>
    <property type="evidence" value="ECO:0007669"/>
    <property type="project" value="UniProtKB-UniRule"/>
</dbReference>
<feature type="binding site" evidence="6">
    <location>
        <begin position="183"/>
        <end position="188"/>
    </location>
    <ligand>
        <name>NAD(+)</name>
        <dbReference type="ChEBI" id="CHEBI:57540"/>
    </ligand>
</feature>
<accession>A0A975AIC5</accession>
<dbReference type="KEGG" id="alka:J0B03_02305"/>
<feature type="binding site" evidence="6">
    <location>
        <position position="170"/>
    </location>
    <ligand>
        <name>NAD(+)</name>
        <dbReference type="ChEBI" id="CHEBI:57540"/>
    </ligand>
</feature>
<dbReference type="EC" id="2.7.1.23" evidence="6"/>
<dbReference type="Gene3D" id="3.40.50.10330">
    <property type="entry name" value="Probable inorganic polyphosphate/atp-NAD kinase, domain 1"/>
    <property type="match status" value="1"/>
</dbReference>
<evidence type="ECO:0000256" key="5">
    <source>
        <dbReference type="ARBA" id="ARBA00047925"/>
    </source>
</evidence>
<dbReference type="EMBL" id="CP071444">
    <property type="protein sequence ID" value="QSX08933.1"/>
    <property type="molecule type" value="Genomic_DNA"/>
</dbReference>
<dbReference type="Pfam" id="PF01513">
    <property type="entry name" value="NAD_kinase"/>
    <property type="match status" value="1"/>
</dbReference>
<dbReference type="AlphaFoldDB" id="A0A975AIC5"/>
<keyword evidence="8" id="KW-1185">Reference proteome</keyword>
<evidence type="ECO:0000313" key="8">
    <source>
        <dbReference type="Proteomes" id="UP000663499"/>
    </source>
</evidence>
<evidence type="ECO:0000256" key="3">
    <source>
        <dbReference type="ARBA" id="ARBA00022857"/>
    </source>
</evidence>
<dbReference type="RefSeq" id="WP_207300274.1">
    <property type="nucleotide sequence ID" value="NZ_CP071444.1"/>
</dbReference>
<comment type="function">
    <text evidence="6">Involved in the regulation of the intracellular balance of NAD and NADP, and is a key enzyme in the biosynthesis of NADP. Catalyzes specifically the phosphorylation on 2'-hydroxyl of the adenosine moiety of NAD to yield NADP.</text>
</comment>
<sequence length="284" mass="32014">MKRIGLYINPSKSHSFENARIAIKMLKDAGKFVYVSENAKREIQDQEIDNDDVEMFDKSDAIIVFGGDGTILEAVRKMGERKIPLFGVNYGNLGFMAEVEEKSMVDSIQRLLEKDYFVEERMMIDLEIDGFDAKEHGFTALNDVVISRGANTRLIDIRVYGNDTLIEEYRADGLIVATPTGSTAYSLSAGGPIIEPTNDSVYVITPICPHSLHNRSIVLDAANTIRVEADSKDNNMIVAVDGQKFLEINHKPILIKKSLTNVKLIKFKEYNFFNILRKKLSERI</sequence>
<feature type="binding site" evidence="6">
    <location>
        <position position="153"/>
    </location>
    <ligand>
        <name>NAD(+)</name>
        <dbReference type="ChEBI" id="CHEBI:57540"/>
    </ligand>
</feature>
<reference evidence="7" key="1">
    <citation type="submission" date="2021-03" db="EMBL/GenBank/DDBJ databases">
        <title>Alkalibacter marinus sp. nov., isolated from tidal flat sediment.</title>
        <authorList>
            <person name="Namirimu T."/>
            <person name="Yang J.-A."/>
            <person name="Yang S.-H."/>
            <person name="Kim Y.-J."/>
            <person name="Kwon K.K."/>
        </authorList>
    </citation>
    <scope>NUCLEOTIDE SEQUENCE</scope>
    <source>
        <strain evidence="7">ES005</strain>
    </source>
</reference>
<organism evidence="7 8">
    <name type="scientific">Alkalibacter rhizosphaerae</name>
    <dbReference type="NCBI Taxonomy" id="2815577"/>
    <lineage>
        <taxon>Bacteria</taxon>
        <taxon>Bacillati</taxon>
        <taxon>Bacillota</taxon>
        <taxon>Clostridia</taxon>
        <taxon>Eubacteriales</taxon>
        <taxon>Eubacteriaceae</taxon>
        <taxon>Alkalibacter</taxon>
    </lineage>
</organism>
<dbReference type="Pfam" id="PF20143">
    <property type="entry name" value="NAD_kinase_C"/>
    <property type="match status" value="1"/>
</dbReference>
<keyword evidence="2 6" id="KW-0418">Kinase</keyword>
<dbReference type="SUPFAM" id="SSF111331">
    <property type="entry name" value="NAD kinase/diacylglycerol kinase-like"/>
    <property type="match status" value="1"/>
</dbReference>
<evidence type="ECO:0000256" key="6">
    <source>
        <dbReference type="HAMAP-Rule" id="MF_00361"/>
    </source>
</evidence>
<dbReference type="Gene3D" id="2.60.200.30">
    <property type="entry name" value="Probable inorganic polyphosphate/atp-NAD kinase, domain 2"/>
    <property type="match status" value="1"/>
</dbReference>
<dbReference type="InterPro" id="IPR017437">
    <property type="entry name" value="ATP-NAD_kinase_PpnK-typ_C"/>
</dbReference>
<evidence type="ECO:0000256" key="2">
    <source>
        <dbReference type="ARBA" id="ARBA00022777"/>
    </source>
</evidence>
<dbReference type="CDD" id="cd03128">
    <property type="entry name" value="GAT_1"/>
    <property type="match status" value="1"/>
</dbReference>
<comment type="cofactor">
    <cofactor evidence="6">
        <name>a divalent metal cation</name>
        <dbReference type="ChEBI" id="CHEBI:60240"/>
    </cofactor>
</comment>
<comment type="caution">
    <text evidence="6">Lacks conserved residue(s) required for the propagation of feature annotation.</text>
</comment>
<dbReference type="GO" id="GO:0051287">
    <property type="term" value="F:NAD binding"/>
    <property type="evidence" value="ECO:0007669"/>
    <property type="project" value="UniProtKB-ARBA"/>
</dbReference>
<name>A0A975AIC5_9FIRM</name>
<keyword evidence="6" id="KW-0067">ATP-binding</keyword>
<dbReference type="InterPro" id="IPR002504">
    <property type="entry name" value="NADK"/>
</dbReference>
<dbReference type="HAMAP" id="MF_00361">
    <property type="entry name" value="NAD_kinase"/>
    <property type="match status" value="1"/>
</dbReference>
<evidence type="ECO:0000256" key="1">
    <source>
        <dbReference type="ARBA" id="ARBA00022679"/>
    </source>
</evidence>
<keyword evidence="3 6" id="KW-0521">NADP</keyword>
<dbReference type="GO" id="GO:0006741">
    <property type="term" value="P:NADP+ biosynthetic process"/>
    <property type="evidence" value="ECO:0007669"/>
    <property type="project" value="UniProtKB-UniRule"/>
</dbReference>
<dbReference type="GO" id="GO:0046872">
    <property type="term" value="F:metal ion binding"/>
    <property type="evidence" value="ECO:0007669"/>
    <property type="project" value="UniProtKB-UniRule"/>
</dbReference>
<dbReference type="GO" id="GO:0005737">
    <property type="term" value="C:cytoplasm"/>
    <property type="evidence" value="ECO:0007669"/>
    <property type="project" value="UniProtKB-SubCell"/>
</dbReference>
<dbReference type="GO" id="GO:0005524">
    <property type="term" value="F:ATP binding"/>
    <property type="evidence" value="ECO:0007669"/>
    <property type="project" value="UniProtKB-KW"/>
</dbReference>
<gene>
    <name evidence="6" type="primary">nadK</name>
    <name evidence="7" type="ORF">J0B03_02305</name>
</gene>
<dbReference type="GO" id="GO:0019674">
    <property type="term" value="P:NAD+ metabolic process"/>
    <property type="evidence" value="ECO:0007669"/>
    <property type="project" value="InterPro"/>
</dbReference>
<evidence type="ECO:0000256" key="4">
    <source>
        <dbReference type="ARBA" id="ARBA00023027"/>
    </source>
</evidence>
<dbReference type="InterPro" id="IPR017438">
    <property type="entry name" value="ATP-NAD_kinase_N"/>
</dbReference>
<keyword evidence="1 6" id="KW-0808">Transferase</keyword>
<keyword evidence="4 6" id="KW-0520">NAD</keyword>
<feature type="binding site" evidence="6">
    <location>
        <begin position="68"/>
        <end position="69"/>
    </location>
    <ligand>
        <name>NAD(+)</name>
        <dbReference type="ChEBI" id="CHEBI:57540"/>
    </ligand>
</feature>
<keyword evidence="6" id="KW-0547">Nucleotide-binding</keyword>
<feature type="binding site" evidence="6">
    <location>
        <position position="243"/>
    </location>
    <ligand>
        <name>NAD(+)</name>
        <dbReference type="ChEBI" id="CHEBI:57540"/>
    </ligand>
</feature>
<proteinExistence type="inferred from homology"/>
<keyword evidence="6" id="KW-0963">Cytoplasm</keyword>
<dbReference type="InterPro" id="IPR016064">
    <property type="entry name" value="NAD/diacylglycerol_kinase_sf"/>
</dbReference>
<comment type="catalytic activity">
    <reaction evidence="5 6">
        <text>NAD(+) + ATP = ADP + NADP(+) + H(+)</text>
        <dbReference type="Rhea" id="RHEA:18629"/>
        <dbReference type="ChEBI" id="CHEBI:15378"/>
        <dbReference type="ChEBI" id="CHEBI:30616"/>
        <dbReference type="ChEBI" id="CHEBI:57540"/>
        <dbReference type="ChEBI" id="CHEBI:58349"/>
        <dbReference type="ChEBI" id="CHEBI:456216"/>
        <dbReference type="EC" id="2.7.1.23"/>
    </reaction>
</comment>
<dbReference type="Proteomes" id="UP000663499">
    <property type="component" value="Chromosome"/>
</dbReference>
<feature type="binding site" evidence="6">
    <location>
        <position position="172"/>
    </location>
    <ligand>
        <name>NAD(+)</name>
        <dbReference type="ChEBI" id="CHEBI:57540"/>
    </ligand>
</feature>
<protein>
    <recommendedName>
        <fullName evidence="6">NAD kinase</fullName>
        <ecNumber evidence="6">2.7.1.23</ecNumber>
    </recommendedName>
    <alternativeName>
        <fullName evidence="6">ATP-dependent NAD kinase</fullName>
    </alternativeName>
</protein>
<comment type="subcellular location">
    <subcellularLocation>
        <location evidence="6">Cytoplasm</location>
    </subcellularLocation>
</comment>
<evidence type="ECO:0000313" key="7">
    <source>
        <dbReference type="EMBL" id="QSX08933.1"/>
    </source>
</evidence>
<feature type="binding site" evidence="6">
    <location>
        <begin position="142"/>
        <end position="143"/>
    </location>
    <ligand>
        <name>NAD(+)</name>
        <dbReference type="ChEBI" id="CHEBI:57540"/>
    </ligand>
</feature>